<dbReference type="SUPFAM" id="SSF52540">
    <property type="entry name" value="P-loop containing nucleoside triphosphate hydrolases"/>
    <property type="match status" value="1"/>
</dbReference>
<gene>
    <name evidence="1" type="ORF">HZU72_18355</name>
</gene>
<accession>A0A7Z0NA14</accession>
<name>A0A7Z0NA14_9GAMM</name>
<dbReference type="AlphaFoldDB" id="A0A7Z0NA14"/>
<protein>
    <recommendedName>
        <fullName evidence="3">Sulfotransferase domain-containing protein</fullName>
    </recommendedName>
</protein>
<evidence type="ECO:0008006" key="3">
    <source>
        <dbReference type="Google" id="ProtNLM"/>
    </source>
</evidence>
<keyword evidence="2" id="KW-1185">Reference proteome</keyword>
<organism evidence="1 2">
    <name type="scientific">Vreelandella sedimenti</name>
    <dbReference type="NCBI Taxonomy" id="2729618"/>
    <lineage>
        <taxon>Bacteria</taxon>
        <taxon>Pseudomonadati</taxon>
        <taxon>Pseudomonadota</taxon>
        <taxon>Gammaproteobacteria</taxon>
        <taxon>Oceanospirillales</taxon>
        <taxon>Halomonadaceae</taxon>
        <taxon>Vreelandella</taxon>
    </lineage>
</organism>
<dbReference type="Gene3D" id="3.40.50.300">
    <property type="entry name" value="P-loop containing nucleotide triphosphate hydrolases"/>
    <property type="match status" value="1"/>
</dbReference>
<dbReference type="RefSeq" id="WP_180094724.1">
    <property type="nucleotide sequence ID" value="NZ_JACCGK010000017.1"/>
</dbReference>
<dbReference type="Proteomes" id="UP000520876">
    <property type="component" value="Unassembled WGS sequence"/>
</dbReference>
<dbReference type="InterPro" id="IPR027417">
    <property type="entry name" value="P-loop_NTPase"/>
</dbReference>
<evidence type="ECO:0000313" key="2">
    <source>
        <dbReference type="Proteomes" id="UP000520876"/>
    </source>
</evidence>
<dbReference type="EMBL" id="JACCGK010000017">
    <property type="protein sequence ID" value="NYT74372.1"/>
    <property type="molecule type" value="Genomic_DNA"/>
</dbReference>
<sequence>MSSLKQQLPFLRLRTSLVLHLREIRAYSAGLKNAGESERKKKVLIYGQGRSGTTLFEHLMCSTGHFVGYHEVLNTVTREVVWPIHYIRGLGRQFDDENIILHVKPNHLGQDRKRPVNVRLFLKAMCEDGWFIVHIQRKNIIMKMISNYLAVARGGYHKTDDKEEKHVLRIPPQEFFDRYDNHRLLLDEENTLLQGLPHIKISYERDLERTECHQQTIDKVLEELGLEKRTVSTKLKKINNTSPEKLVENLDELHKGFLARGWEWTL</sequence>
<evidence type="ECO:0000313" key="1">
    <source>
        <dbReference type="EMBL" id="NYT74372.1"/>
    </source>
</evidence>
<comment type="caution">
    <text evidence="1">The sequence shown here is derived from an EMBL/GenBank/DDBJ whole genome shotgun (WGS) entry which is preliminary data.</text>
</comment>
<proteinExistence type="predicted"/>
<reference evidence="1 2" key="1">
    <citation type="submission" date="2020-07" db="EMBL/GenBank/DDBJ databases">
        <title>Halomonas sp. QX-2 draft genome sequence.</title>
        <authorList>
            <person name="Qiu X."/>
        </authorList>
    </citation>
    <scope>NUCLEOTIDE SEQUENCE [LARGE SCALE GENOMIC DNA]</scope>
    <source>
        <strain evidence="1 2">QX-2</strain>
    </source>
</reference>